<reference evidence="2 3" key="1">
    <citation type="submission" date="2005-09" db="EMBL/GenBank/DDBJ databases">
        <authorList>
            <person name="Woods D.E."/>
            <person name="Nierman W.C."/>
        </authorList>
    </citation>
    <scope>NUCLEOTIDE SEQUENCE [LARGE SCALE GENOMIC DNA]</scope>
    <source>
        <strain evidence="2 3">1710b</strain>
    </source>
</reference>
<organism evidence="2 3">
    <name type="scientific">Burkholderia pseudomallei (strain 1710b)</name>
    <dbReference type="NCBI Taxonomy" id="320372"/>
    <lineage>
        <taxon>Bacteria</taxon>
        <taxon>Pseudomonadati</taxon>
        <taxon>Pseudomonadota</taxon>
        <taxon>Betaproteobacteria</taxon>
        <taxon>Burkholderiales</taxon>
        <taxon>Burkholderiaceae</taxon>
        <taxon>Burkholderia</taxon>
        <taxon>pseudomallei group</taxon>
    </lineage>
</organism>
<evidence type="ECO:0000313" key="2">
    <source>
        <dbReference type="EMBL" id="ABA50853.1"/>
    </source>
</evidence>
<feature type="compositionally biased region" description="Basic and acidic residues" evidence="1">
    <location>
        <begin position="176"/>
        <end position="190"/>
    </location>
</feature>
<evidence type="ECO:0000313" key="3">
    <source>
        <dbReference type="Proteomes" id="UP000002700"/>
    </source>
</evidence>
<feature type="region of interest" description="Disordered" evidence="1">
    <location>
        <begin position="32"/>
        <end position="54"/>
    </location>
</feature>
<dbReference type="Proteomes" id="UP000002700">
    <property type="component" value="Chromosome I"/>
</dbReference>
<feature type="compositionally biased region" description="Basic and acidic residues" evidence="1">
    <location>
        <begin position="155"/>
        <end position="165"/>
    </location>
</feature>
<protein>
    <submittedName>
        <fullName evidence="2">Uncharacterized protein</fullName>
    </submittedName>
</protein>
<feature type="compositionally biased region" description="Basic and acidic residues" evidence="1">
    <location>
        <begin position="226"/>
        <end position="240"/>
    </location>
</feature>
<dbReference type="HOGENOM" id="CLU_562225_0_0_4"/>
<feature type="compositionally biased region" description="Basic residues" evidence="1">
    <location>
        <begin position="102"/>
        <end position="113"/>
    </location>
</feature>
<feature type="compositionally biased region" description="Low complexity" evidence="1">
    <location>
        <begin position="267"/>
        <end position="280"/>
    </location>
</feature>
<proteinExistence type="predicted"/>
<feature type="compositionally biased region" description="Basic residues" evidence="1">
    <location>
        <begin position="241"/>
        <end position="253"/>
    </location>
</feature>
<feature type="region of interest" description="Disordered" evidence="1">
    <location>
        <begin position="71"/>
        <end position="117"/>
    </location>
</feature>
<name>Q3JWW4_BURP1</name>
<feature type="compositionally biased region" description="Low complexity" evidence="1">
    <location>
        <begin position="76"/>
        <end position="89"/>
    </location>
</feature>
<feature type="region of interest" description="Disordered" evidence="1">
    <location>
        <begin position="340"/>
        <end position="359"/>
    </location>
</feature>
<dbReference type="EnsemblBacteria" id="ABA50853">
    <property type="protein sequence ID" value="ABA50853"/>
    <property type="gene ID" value="BURPS1710b_0525"/>
</dbReference>
<accession>Q3JWW4</accession>
<evidence type="ECO:0000256" key="1">
    <source>
        <dbReference type="SAM" id="MobiDB-lite"/>
    </source>
</evidence>
<gene>
    <name evidence="2" type="ordered locus">BURPS1710b_0525</name>
</gene>
<dbReference type="KEGG" id="bpm:BURPS1710b_0525"/>
<feature type="compositionally biased region" description="Basic residues" evidence="1">
    <location>
        <begin position="191"/>
        <end position="203"/>
    </location>
</feature>
<feature type="region of interest" description="Disordered" evidence="1">
    <location>
        <begin position="137"/>
        <end position="307"/>
    </location>
</feature>
<dbReference type="EMBL" id="CP000124">
    <property type="protein sequence ID" value="ABA50853.1"/>
    <property type="molecule type" value="Genomic_DNA"/>
</dbReference>
<sequence>MEARDERRISAIRIGGRHSHRHGAHRRRALDLAPGRRGLERRARGRAARRAERVRGRGGPRLLLRRAVARKRGGRPRSALPAARRACAAPRDRPRDAAPRVFLHRREQRRSRLRSAAAARRLARAREVGAFRLHQPRARAARVDARRARRRAARSGREDQLRSELPESDDGQLPADAREDGRTRRSDQGVRRRSAPPVRGRRRSERDRAAARAQPARGAARHARAGHGDALRGRRDDRRTAAAHRGSRYGRRGRRDDRRPAVQPDDGAGARLARASVVRARGGRGGVPAHGRARADARRSRRARRGVTYAPAGAGAETFRAWNARRGDSRRVGGCLQRVPEEDSPIGRAPADERTPPASHRAARCMPEAPAPIPGAAMRGPLELAHRAFLPPLKAGRRNATMGASFLGRGIMDGGNTYTKGLYTAKAHTRKTDNGRFQGYVILSRDEGGAPENTLYEVEATSANEAEAFDEAKALAHRILGDLEL</sequence>
<dbReference type="AlphaFoldDB" id="Q3JWW4"/>